<feature type="domain" description="EF-hand" evidence="2">
    <location>
        <begin position="24"/>
        <end position="59"/>
    </location>
</feature>
<accession>A0ABQ9F2E1</accession>
<dbReference type="Proteomes" id="UP001217089">
    <property type="component" value="Unassembled WGS sequence"/>
</dbReference>
<dbReference type="Pfam" id="PF13405">
    <property type="entry name" value="EF-hand_6"/>
    <property type="match status" value="1"/>
</dbReference>
<dbReference type="SUPFAM" id="SSF47473">
    <property type="entry name" value="EF-hand"/>
    <property type="match status" value="1"/>
</dbReference>
<dbReference type="PROSITE" id="PS00018">
    <property type="entry name" value="EF_HAND_1"/>
    <property type="match status" value="1"/>
</dbReference>
<keyword evidence="1" id="KW-0106">Calcium</keyword>
<evidence type="ECO:0000259" key="2">
    <source>
        <dbReference type="PROSITE" id="PS50222"/>
    </source>
</evidence>
<evidence type="ECO:0000256" key="1">
    <source>
        <dbReference type="ARBA" id="ARBA00022837"/>
    </source>
</evidence>
<dbReference type="InterPro" id="IPR011992">
    <property type="entry name" value="EF-hand-dom_pair"/>
</dbReference>
<dbReference type="InterPro" id="IPR018247">
    <property type="entry name" value="EF_Hand_1_Ca_BS"/>
</dbReference>
<protein>
    <recommendedName>
        <fullName evidence="2">EF-hand domain-containing protein</fullName>
    </recommendedName>
</protein>
<evidence type="ECO:0000313" key="4">
    <source>
        <dbReference type="Proteomes" id="UP001217089"/>
    </source>
</evidence>
<dbReference type="EMBL" id="JARBDR010000640">
    <property type="protein sequence ID" value="KAJ8310427.1"/>
    <property type="molecule type" value="Genomic_DNA"/>
</dbReference>
<dbReference type="InterPro" id="IPR002048">
    <property type="entry name" value="EF_hand_dom"/>
</dbReference>
<proteinExistence type="predicted"/>
<comment type="caution">
    <text evidence="3">The sequence shown here is derived from an EMBL/GenBank/DDBJ whole genome shotgun (WGS) entry which is preliminary data.</text>
</comment>
<keyword evidence="4" id="KW-1185">Reference proteome</keyword>
<gene>
    <name evidence="3" type="ORF">KUTeg_012292</name>
</gene>
<sequence>MSVVGNGEVDFIPDYLMEVSSPHYSTTVAREWFDLEDTNHDGYVSRDELIKIAENIGMSREEAEQTADGYYMIVDDGDQKLDWKVKATLKYKA</sequence>
<organism evidence="3 4">
    <name type="scientific">Tegillarca granosa</name>
    <name type="common">Malaysian cockle</name>
    <name type="synonym">Anadara granosa</name>
    <dbReference type="NCBI Taxonomy" id="220873"/>
    <lineage>
        <taxon>Eukaryota</taxon>
        <taxon>Metazoa</taxon>
        <taxon>Spiralia</taxon>
        <taxon>Lophotrochozoa</taxon>
        <taxon>Mollusca</taxon>
        <taxon>Bivalvia</taxon>
        <taxon>Autobranchia</taxon>
        <taxon>Pteriomorphia</taxon>
        <taxon>Arcoida</taxon>
        <taxon>Arcoidea</taxon>
        <taxon>Arcidae</taxon>
        <taxon>Tegillarca</taxon>
    </lineage>
</organism>
<name>A0ABQ9F2E1_TEGGR</name>
<dbReference type="Gene3D" id="1.10.238.10">
    <property type="entry name" value="EF-hand"/>
    <property type="match status" value="1"/>
</dbReference>
<dbReference type="PROSITE" id="PS50222">
    <property type="entry name" value="EF_HAND_2"/>
    <property type="match status" value="1"/>
</dbReference>
<evidence type="ECO:0000313" key="3">
    <source>
        <dbReference type="EMBL" id="KAJ8310427.1"/>
    </source>
</evidence>
<reference evidence="3 4" key="1">
    <citation type="submission" date="2022-12" db="EMBL/GenBank/DDBJ databases">
        <title>Chromosome-level genome of Tegillarca granosa.</title>
        <authorList>
            <person name="Kim J."/>
        </authorList>
    </citation>
    <scope>NUCLEOTIDE SEQUENCE [LARGE SCALE GENOMIC DNA]</scope>
    <source>
        <strain evidence="3">Teg-2019</strain>
        <tissue evidence="3">Adductor muscle</tissue>
    </source>
</reference>